<evidence type="ECO:0000256" key="10">
    <source>
        <dbReference type="ARBA" id="ARBA00022842"/>
    </source>
</evidence>
<evidence type="ECO:0000256" key="11">
    <source>
        <dbReference type="ARBA" id="ARBA00023152"/>
    </source>
</evidence>
<evidence type="ECO:0000256" key="9">
    <source>
        <dbReference type="ARBA" id="ARBA00022840"/>
    </source>
</evidence>
<dbReference type="PATRIC" id="fig|1188239.3.peg.1249"/>
<dbReference type="Gene3D" id="3.20.20.60">
    <property type="entry name" value="Phosphoenolpyruvate-binding domains"/>
    <property type="match status" value="1"/>
</dbReference>
<evidence type="ECO:0000256" key="13">
    <source>
        <dbReference type="NCBIfam" id="TIGR01064"/>
    </source>
</evidence>
<dbReference type="UniPathway" id="UPA00109">
    <property type="reaction ID" value="UER00188"/>
</dbReference>
<dbReference type="InterPro" id="IPR015813">
    <property type="entry name" value="Pyrv/PenolPyrv_kinase-like_dom"/>
</dbReference>
<evidence type="ECO:0000256" key="2">
    <source>
        <dbReference type="ARBA" id="ARBA00004997"/>
    </source>
</evidence>
<dbReference type="NCBIfam" id="NF004491">
    <property type="entry name" value="PRK05826.1"/>
    <property type="match status" value="1"/>
</dbReference>
<dbReference type="Gene3D" id="3.40.1380.20">
    <property type="entry name" value="Pyruvate kinase, C-terminal domain"/>
    <property type="match status" value="1"/>
</dbReference>
<evidence type="ECO:0000256" key="3">
    <source>
        <dbReference type="ARBA" id="ARBA00008663"/>
    </source>
</evidence>
<evidence type="ECO:0000313" key="16">
    <source>
        <dbReference type="EMBL" id="EXU60978.1"/>
    </source>
</evidence>
<evidence type="ECO:0000256" key="6">
    <source>
        <dbReference type="ARBA" id="ARBA00022723"/>
    </source>
</evidence>
<evidence type="ECO:0000256" key="7">
    <source>
        <dbReference type="ARBA" id="ARBA00022741"/>
    </source>
</evidence>
<keyword evidence="7" id="KW-0547">Nucleotide-binding</keyword>
<evidence type="ECO:0000313" key="17">
    <source>
        <dbReference type="Proteomes" id="UP000020977"/>
    </source>
</evidence>
<dbReference type="Gene3D" id="2.40.33.10">
    <property type="entry name" value="PK beta-barrel domain-like"/>
    <property type="match status" value="1"/>
</dbReference>
<evidence type="ECO:0000256" key="14">
    <source>
        <dbReference type="RuleBase" id="RU000504"/>
    </source>
</evidence>
<dbReference type="GeneID" id="89471434"/>
<dbReference type="PRINTS" id="PR01050">
    <property type="entry name" value="PYRUVTKNASE"/>
</dbReference>
<evidence type="ECO:0000256" key="8">
    <source>
        <dbReference type="ARBA" id="ARBA00022777"/>
    </source>
</evidence>
<comment type="cofactor">
    <cofactor evidence="1">
        <name>K(+)</name>
        <dbReference type="ChEBI" id="CHEBI:29103"/>
    </cofactor>
</comment>
<reference evidence="16 17" key="1">
    <citation type="submission" date="2014-03" db="EMBL/GenBank/DDBJ databases">
        <title>Genome sequence of Mycoplasma ovipneumoniae strain 14811.</title>
        <authorList>
            <person name="Sirand-Pugnet P."/>
            <person name="Breton M."/>
            <person name="Dordet-Frisoni E."/>
            <person name="Baranowski E."/>
            <person name="Barre A."/>
            <person name="Couture C."/>
            <person name="Dupuy V."/>
            <person name="Gaurivaud P."/>
            <person name="Jacob D."/>
            <person name="Lemaitre C."/>
            <person name="Manso-Silvan L."/>
            <person name="Nikolski M."/>
            <person name="Nouvel L.-X."/>
            <person name="Poumarat F."/>
            <person name="Tardy F."/>
            <person name="Thebault P."/>
            <person name="Theil S."/>
            <person name="Citti C."/>
            <person name="Thiaucourt F."/>
            <person name="Blanchard A."/>
        </authorList>
    </citation>
    <scope>NUCLEOTIDE SEQUENCE [LARGE SCALE GENOMIC DNA]</scope>
    <source>
        <strain evidence="16 17">14811</strain>
    </source>
</reference>
<dbReference type="SUPFAM" id="SSF50800">
    <property type="entry name" value="PK beta-barrel domain-like"/>
    <property type="match status" value="1"/>
</dbReference>
<dbReference type="GO" id="GO:0030955">
    <property type="term" value="F:potassium ion binding"/>
    <property type="evidence" value="ECO:0007669"/>
    <property type="project" value="UniProtKB-UniRule"/>
</dbReference>
<protein>
    <recommendedName>
        <fullName evidence="4 13">Pyruvate kinase</fullName>
        <ecNumber evidence="4 13">2.7.1.40</ecNumber>
    </recommendedName>
</protein>
<comment type="pathway">
    <text evidence="2 14">Carbohydrate degradation; glycolysis; pyruvate from D-glyceraldehyde 3-phosphate: step 5/5.</text>
</comment>
<dbReference type="SUPFAM" id="SSF51621">
    <property type="entry name" value="Phosphoenolpyruvate/pyruvate domain"/>
    <property type="match status" value="1"/>
</dbReference>
<dbReference type="eggNOG" id="COG0469">
    <property type="taxonomic scope" value="Bacteria"/>
</dbReference>
<dbReference type="AlphaFoldDB" id="A0A014M1Y8"/>
<dbReference type="GO" id="GO:0016301">
    <property type="term" value="F:kinase activity"/>
    <property type="evidence" value="ECO:0007669"/>
    <property type="project" value="UniProtKB-KW"/>
</dbReference>
<dbReference type="NCBIfam" id="TIGR01064">
    <property type="entry name" value="pyruv_kin"/>
    <property type="match status" value="1"/>
</dbReference>
<keyword evidence="12 16" id="KW-0670">Pyruvate</keyword>
<dbReference type="Pfam" id="PF00224">
    <property type="entry name" value="PK"/>
    <property type="match status" value="1"/>
</dbReference>
<dbReference type="InterPro" id="IPR015793">
    <property type="entry name" value="Pyrv_Knase_brl"/>
</dbReference>
<dbReference type="InterPro" id="IPR015806">
    <property type="entry name" value="Pyrv_Knase_insert_dom_sf"/>
</dbReference>
<dbReference type="GO" id="GO:0004743">
    <property type="term" value="F:pyruvate kinase activity"/>
    <property type="evidence" value="ECO:0007669"/>
    <property type="project" value="UniProtKB-UniRule"/>
</dbReference>
<keyword evidence="6" id="KW-0479">Metal-binding</keyword>
<dbReference type="Proteomes" id="UP000020977">
    <property type="component" value="Unassembled WGS sequence"/>
</dbReference>
<keyword evidence="9" id="KW-0067">ATP-binding</keyword>
<dbReference type="InterPro" id="IPR040442">
    <property type="entry name" value="Pyrv_kinase-like_dom_sf"/>
</dbReference>
<dbReference type="InterPro" id="IPR011037">
    <property type="entry name" value="Pyrv_Knase-like_insert_dom_sf"/>
</dbReference>
<comment type="similarity">
    <text evidence="3 14">Belongs to the pyruvate kinase family.</text>
</comment>
<dbReference type="GO" id="GO:0005524">
    <property type="term" value="F:ATP binding"/>
    <property type="evidence" value="ECO:0007669"/>
    <property type="project" value="UniProtKB-KW"/>
</dbReference>
<dbReference type="SUPFAM" id="SSF52935">
    <property type="entry name" value="PK C-terminal domain-like"/>
    <property type="match status" value="1"/>
</dbReference>
<dbReference type="EC" id="2.7.1.40" evidence="4 13"/>
<keyword evidence="11 14" id="KW-0324">Glycolysis</keyword>
<comment type="catalytic activity">
    <reaction evidence="14">
        <text>pyruvate + ATP = phosphoenolpyruvate + ADP + H(+)</text>
        <dbReference type="Rhea" id="RHEA:18157"/>
        <dbReference type="ChEBI" id="CHEBI:15361"/>
        <dbReference type="ChEBI" id="CHEBI:15378"/>
        <dbReference type="ChEBI" id="CHEBI:30616"/>
        <dbReference type="ChEBI" id="CHEBI:58702"/>
        <dbReference type="ChEBI" id="CHEBI:456216"/>
        <dbReference type="EC" id="2.7.1.40"/>
    </reaction>
</comment>
<dbReference type="PANTHER" id="PTHR11817">
    <property type="entry name" value="PYRUVATE KINASE"/>
    <property type="match status" value="1"/>
</dbReference>
<dbReference type="InterPro" id="IPR001697">
    <property type="entry name" value="Pyr_Knase"/>
</dbReference>
<name>A0A014M1Y8_9BACT</name>
<comment type="caution">
    <text evidence="16">The sequence shown here is derived from an EMBL/GenBank/DDBJ whole genome shotgun (WGS) entry which is preliminary data.</text>
</comment>
<evidence type="ECO:0000256" key="5">
    <source>
        <dbReference type="ARBA" id="ARBA00022679"/>
    </source>
</evidence>
<dbReference type="InterPro" id="IPR036918">
    <property type="entry name" value="Pyrv_Knase_C_sf"/>
</dbReference>
<proteinExistence type="inferred from homology"/>
<evidence type="ECO:0000256" key="4">
    <source>
        <dbReference type="ARBA" id="ARBA00012142"/>
    </source>
</evidence>
<feature type="domain" description="Pyruvate kinase barrel" evidence="15">
    <location>
        <begin position="10"/>
        <end position="335"/>
    </location>
</feature>
<evidence type="ECO:0000259" key="15">
    <source>
        <dbReference type="Pfam" id="PF00224"/>
    </source>
</evidence>
<keyword evidence="5 14" id="KW-0808">Transferase</keyword>
<dbReference type="STRING" id="1188239.MOVI_5200"/>
<keyword evidence="8 14" id="KW-0418">Kinase</keyword>
<gene>
    <name evidence="16" type="primary">pyk</name>
    <name evidence="16" type="ORF">MOVI_5200</name>
</gene>
<evidence type="ECO:0000256" key="12">
    <source>
        <dbReference type="ARBA" id="ARBA00023317"/>
    </source>
</evidence>
<evidence type="ECO:0000256" key="1">
    <source>
        <dbReference type="ARBA" id="ARBA00001958"/>
    </source>
</evidence>
<keyword evidence="10 14" id="KW-0460">Magnesium</keyword>
<dbReference type="RefSeq" id="WP_080684857.1">
    <property type="nucleotide sequence ID" value="NZ_JFAD01000028.1"/>
</dbReference>
<dbReference type="EMBL" id="JFAD01000028">
    <property type="protein sequence ID" value="EXU60978.1"/>
    <property type="molecule type" value="Genomic_DNA"/>
</dbReference>
<accession>A0A014M1Y8</accession>
<dbReference type="GO" id="GO:0000287">
    <property type="term" value="F:magnesium ion binding"/>
    <property type="evidence" value="ECO:0007669"/>
    <property type="project" value="UniProtKB-UniRule"/>
</dbReference>
<organism evidence="16 17">
    <name type="scientific">Mesomycoplasma ovipneumoniae 14811</name>
    <dbReference type="NCBI Taxonomy" id="1188239"/>
    <lineage>
        <taxon>Bacteria</taxon>
        <taxon>Bacillati</taxon>
        <taxon>Mycoplasmatota</taxon>
        <taxon>Mycoplasmoidales</taxon>
        <taxon>Metamycoplasmataceae</taxon>
        <taxon>Mesomycoplasma</taxon>
    </lineage>
</organism>
<sequence length="478" mass="53242">MNAMKNYISKRTKIIATIGPSTQDYEVLKQLVLAGVSVIRANFSHGTYEEQRQKFENARKASQELQIPISIMLDTKGPEIRVGKILNGSQKILANQHLTVLTDKDSYENFEGTDQVITVSHEIDKDLKVGDRVLFDDGKLQSEVVEIEDGKVVVKTKNSHILKPNKRLNMPGVPFSLPFLSQKDINDVLFGISENINYVAASFVNSAENVKELRKLLDENGGSHIQIISKIESTLGLENIDEIIELSDGIMVARGDLGLEVPYEEVPYQQKRIIRKCRFAGKTVVVATQMLDSMEKSSQPTRAEVSDVYWATELGADATMLSGESAQGQFPVESVQVMAVINKRAEKEFYNKLFYTKQLAVITKNSKGPRAKIAHKLAHLAYENEIKYTVVLSRTGELLKAIAKFRPNTAVIGVVNNEKLISGFGITSSVFVSINSISEFNAIKSDFNLARNVLKPFGAEKGDTFLVVENEKMVQFVY</sequence>